<dbReference type="Proteomes" id="UP001562354">
    <property type="component" value="Unassembled WGS sequence"/>
</dbReference>
<evidence type="ECO:0000256" key="5">
    <source>
        <dbReference type="ARBA" id="ARBA00023136"/>
    </source>
</evidence>
<evidence type="ECO:0000313" key="7">
    <source>
        <dbReference type="EMBL" id="KAL1301905.1"/>
    </source>
</evidence>
<gene>
    <name evidence="7" type="ORF">AAFC00_006084</name>
</gene>
<name>A0ABR3P6V5_9PEZI</name>
<comment type="similarity">
    <text evidence="2">Belongs to the acetate uptake transporter (AceTr) (TC 2.A.96) family.</text>
</comment>
<evidence type="ECO:0000256" key="1">
    <source>
        <dbReference type="ARBA" id="ARBA00004141"/>
    </source>
</evidence>
<comment type="subcellular location">
    <subcellularLocation>
        <location evidence="1">Membrane</location>
        <topology evidence="1">Multi-pass membrane protein</topology>
    </subcellularLocation>
</comment>
<dbReference type="PANTHER" id="PTHR31123">
    <property type="entry name" value="ACCUMULATION OF DYADS PROTEIN 2-RELATED"/>
    <property type="match status" value="1"/>
</dbReference>
<evidence type="ECO:0008006" key="9">
    <source>
        <dbReference type="Google" id="ProtNLM"/>
    </source>
</evidence>
<feature type="transmembrane region" description="Helical" evidence="6">
    <location>
        <begin position="175"/>
        <end position="197"/>
    </location>
</feature>
<dbReference type="InterPro" id="IPR051633">
    <property type="entry name" value="AceTr"/>
</dbReference>
<proteinExistence type="inferred from homology"/>
<keyword evidence="3 6" id="KW-0812">Transmembrane</keyword>
<dbReference type="EMBL" id="JBFMKM010000013">
    <property type="protein sequence ID" value="KAL1301905.1"/>
    <property type="molecule type" value="Genomic_DNA"/>
</dbReference>
<feature type="transmembrane region" description="Helical" evidence="6">
    <location>
        <begin position="203"/>
        <end position="224"/>
    </location>
</feature>
<keyword evidence="5 6" id="KW-0472">Membrane</keyword>
<evidence type="ECO:0000256" key="4">
    <source>
        <dbReference type="ARBA" id="ARBA00022989"/>
    </source>
</evidence>
<protein>
    <recommendedName>
        <fullName evidence="9">Protein alcS</fullName>
    </recommendedName>
</protein>
<feature type="transmembrane region" description="Helical" evidence="6">
    <location>
        <begin position="107"/>
        <end position="127"/>
    </location>
</feature>
<dbReference type="RefSeq" id="XP_069198181.1">
    <property type="nucleotide sequence ID" value="XM_069345979.1"/>
</dbReference>
<evidence type="ECO:0000256" key="2">
    <source>
        <dbReference type="ARBA" id="ARBA00005587"/>
    </source>
</evidence>
<keyword evidence="4 6" id="KW-1133">Transmembrane helix</keyword>
<evidence type="ECO:0000313" key="8">
    <source>
        <dbReference type="Proteomes" id="UP001562354"/>
    </source>
</evidence>
<dbReference type="InterPro" id="IPR000791">
    <property type="entry name" value="Gpr1/Fun34/SatP-like"/>
</dbReference>
<accession>A0ABR3P6V5</accession>
<feature type="transmembrane region" description="Helical" evidence="6">
    <location>
        <begin position="76"/>
        <end position="95"/>
    </location>
</feature>
<dbReference type="Pfam" id="PF01184">
    <property type="entry name" value="Gpr1_Fun34_YaaH"/>
    <property type="match status" value="1"/>
</dbReference>
<dbReference type="PANTHER" id="PTHR31123:SF4">
    <property type="entry name" value="PROTEIN ALCS"/>
    <property type="match status" value="1"/>
</dbReference>
<reference evidence="7 8" key="1">
    <citation type="submission" date="2024-07" db="EMBL/GenBank/DDBJ databases">
        <title>Draft sequence of the Neodothiora populina.</title>
        <authorList>
            <person name="Drown D.D."/>
            <person name="Schuette U.S."/>
            <person name="Buechlein A.B."/>
            <person name="Rusch D.R."/>
            <person name="Winton L.W."/>
            <person name="Adams G.A."/>
        </authorList>
    </citation>
    <scope>NUCLEOTIDE SEQUENCE [LARGE SCALE GENOMIC DNA]</scope>
    <source>
        <strain evidence="7 8">CPC 39397</strain>
    </source>
</reference>
<organism evidence="7 8">
    <name type="scientific">Neodothiora populina</name>
    <dbReference type="NCBI Taxonomy" id="2781224"/>
    <lineage>
        <taxon>Eukaryota</taxon>
        <taxon>Fungi</taxon>
        <taxon>Dikarya</taxon>
        <taxon>Ascomycota</taxon>
        <taxon>Pezizomycotina</taxon>
        <taxon>Dothideomycetes</taxon>
        <taxon>Dothideomycetidae</taxon>
        <taxon>Dothideales</taxon>
        <taxon>Dothioraceae</taxon>
        <taxon>Neodothiora</taxon>
    </lineage>
</organism>
<evidence type="ECO:0000256" key="6">
    <source>
        <dbReference type="SAM" id="Phobius"/>
    </source>
</evidence>
<feature type="transmembrane region" description="Helical" evidence="6">
    <location>
        <begin position="260"/>
        <end position="278"/>
    </location>
</feature>
<comment type="caution">
    <text evidence="7">The sequence shown here is derived from an EMBL/GenBank/DDBJ whole genome shotgun (WGS) entry which is preliminary data.</text>
</comment>
<sequence>MSGNNIDKPSRDFEIMHQNNNSDDLYKSETRDSALERVRTAGTISMSPELFERLYLGPQTKVSGDLRKTFGNPTPLGLIGFVVGLTPLACCLMGWRGAGGLGTANIGVYFFIGGPLLMFSGILEFFLGNTFPFLVFVTYGGIFLALGGTLQSFYGSATIYSPTLNFYEGLQSPGFNASLAFFPLVAALLNVYFMVAATRINAVFTYVFAGSAMGFILFASFLWALAEGSTEASGRLLVGTGGAWFATVLGGWYLLAVQMLGVAGFSLALPVGDFSAFWERRKNKKTEREHSA</sequence>
<dbReference type="GeneID" id="95979783"/>
<keyword evidence="8" id="KW-1185">Reference proteome</keyword>
<evidence type="ECO:0000256" key="3">
    <source>
        <dbReference type="ARBA" id="ARBA00022692"/>
    </source>
</evidence>
<feature type="transmembrane region" description="Helical" evidence="6">
    <location>
        <begin position="133"/>
        <end position="154"/>
    </location>
</feature>